<evidence type="ECO:0000313" key="2">
    <source>
        <dbReference type="Proteomes" id="UP000689195"/>
    </source>
</evidence>
<reference evidence="1" key="1">
    <citation type="submission" date="2021-01" db="EMBL/GenBank/DDBJ databases">
        <authorList>
            <consortium name="Genoscope - CEA"/>
            <person name="William W."/>
        </authorList>
    </citation>
    <scope>NUCLEOTIDE SEQUENCE</scope>
</reference>
<dbReference type="Proteomes" id="UP000689195">
    <property type="component" value="Unassembled WGS sequence"/>
</dbReference>
<proteinExistence type="predicted"/>
<sequence length="45" mass="5570">MVKNLIVEQKYCQWESQELFYYKKTNNLIHKETLCFAHLQYCLQV</sequence>
<protein>
    <submittedName>
        <fullName evidence="1">Uncharacterized protein</fullName>
    </submittedName>
</protein>
<accession>A0A8S1XNI5</accession>
<organism evidence="1 2">
    <name type="scientific">Paramecium pentaurelia</name>
    <dbReference type="NCBI Taxonomy" id="43138"/>
    <lineage>
        <taxon>Eukaryota</taxon>
        <taxon>Sar</taxon>
        <taxon>Alveolata</taxon>
        <taxon>Ciliophora</taxon>
        <taxon>Intramacronucleata</taxon>
        <taxon>Oligohymenophorea</taxon>
        <taxon>Peniculida</taxon>
        <taxon>Parameciidae</taxon>
        <taxon>Paramecium</taxon>
    </lineage>
</organism>
<gene>
    <name evidence="1" type="ORF">PPENT_87.1.T1290149</name>
</gene>
<evidence type="ECO:0000313" key="1">
    <source>
        <dbReference type="EMBL" id="CAD8201982.1"/>
    </source>
</evidence>
<dbReference type="EMBL" id="CAJJDO010000129">
    <property type="protein sequence ID" value="CAD8201982.1"/>
    <property type="molecule type" value="Genomic_DNA"/>
</dbReference>
<keyword evidence="2" id="KW-1185">Reference proteome</keyword>
<dbReference type="AlphaFoldDB" id="A0A8S1XNI5"/>
<comment type="caution">
    <text evidence="1">The sequence shown here is derived from an EMBL/GenBank/DDBJ whole genome shotgun (WGS) entry which is preliminary data.</text>
</comment>
<name>A0A8S1XNI5_9CILI</name>